<dbReference type="OrthoDB" id="5611741at2"/>
<feature type="transmembrane region" description="Helical" evidence="6">
    <location>
        <begin position="107"/>
        <end position="124"/>
    </location>
</feature>
<evidence type="ECO:0000256" key="2">
    <source>
        <dbReference type="ARBA" id="ARBA00022475"/>
    </source>
</evidence>
<dbReference type="AlphaFoldDB" id="A0A1C3ZF54"/>
<evidence type="ECO:0000256" key="5">
    <source>
        <dbReference type="ARBA" id="ARBA00023136"/>
    </source>
</evidence>
<dbReference type="PANTHER" id="PTHR35007">
    <property type="entry name" value="INTEGRAL MEMBRANE PROTEIN-RELATED"/>
    <property type="match status" value="1"/>
</dbReference>
<evidence type="ECO:0000256" key="1">
    <source>
        <dbReference type="ARBA" id="ARBA00004651"/>
    </source>
</evidence>
<dbReference type="GO" id="GO:0005886">
    <property type="term" value="C:plasma membrane"/>
    <property type="evidence" value="ECO:0007669"/>
    <property type="project" value="UniProtKB-SubCell"/>
</dbReference>
<evidence type="ECO:0000256" key="4">
    <source>
        <dbReference type="ARBA" id="ARBA00022989"/>
    </source>
</evidence>
<keyword evidence="2" id="KW-1003">Cell membrane</keyword>
<keyword evidence="3 6" id="KW-0812">Transmembrane</keyword>
<dbReference type="RefSeq" id="WP_091120083.1">
    <property type="nucleotide sequence ID" value="NZ_FMBA01000004.1"/>
</dbReference>
<accession>A0A1C3ZF54</accession>
<dbReference type="Pfam" id="PF00482">
    <property type="entry name" value="T2SSF"/>
    <property type="match status" value="1"/>
</dbReference>
<dbReference type="Proteomes" id="UP000199698">
    <property type="component" value="Unassembled WGS sequence"/>
</dbReference>
<comment type="subcellular location">
    <subcellularLocation>
        <location evidence="1">Cell membrane</location>
        <topology evidence="1">Multi-pass membrane protein</topology>
    </subcellularLocation>
</comment>
<gene>
    <name evidence="8" type="ORF">GA0061080_100468</name>
</gene>
<reference evidence="9" key="1">
    <citation type="submission" date="2016-08" db="EMBL/GenBank/DDBJ databases">
        <authorList>
            <person name="Varghese N."/>
            <person name="Submissions Spin"/>
        </authorList>
    </citation>
    <scope>NUCLEOTIDE SEQUENCE [LARGE SCALE GENOMIC DNA]</scope>
    <source>
        <strain evidence="9">R-53144</strain>
    </source>
</reference>
<evidence type="ECO:0000256" key="3">
    <source>
        <dbReference type="ARBA" id="ARBA00022692"/>
    </source>
</evidence>
<dbReference type="STRING" id="1798183.GA0061080_100468"/>
<feature type="domain" description="Type II secretion system protein GspF" evidence="7">
    <location>
        <begin position="141"/>
        <end position="265"/>
    </location>
</feature>
<dbReference type="EMBL" id="FMBA01000004">
    <property type="protein sequence ID" value="SCB80971.1"/>
    <property type="molecule type" value="Genomic_DNA"/>
</dbReference>
<evidence type="ECO:0000313" key="9">
    <source>
        <dbReference type="Proteomes" id="UP000199698"/>
    </source>
</evidence>
<sequence length="308" mass="34970">MILILSIILILVGAVNIWTWRRNRERLQVFYNVEVKNTTLSSLVESQLSQRQQSLWQRISFDFNVMMRSYYNLLIMGQSKSRLFVYIFVGTVVGIILNGQYLHYDSYTVALASGIGTVVIMLFLKKRKLKKEFYNTFPEALNTITGIVASGSAITTSFKACGNSIEGVVGKTLKEVDKRIEIGDNIEGVLMNSYQRLPFPEYYFFILTVMVNLDSGGELKEVLSRLTKMLTNNQVLVKTRDGKTAELRMTMTILGCMPFAFIFILKLISQTHYDYLMDTSVGRGILYYVIGSVAIGFIIIKGMINKIV</sequence>
<evidence type="ECO:0000256" key="6">
    <source>
        <dbReference type="SAM" id="Phobius"/>
    </source>
</evidence>
<proteinExistence type="predicted"/>
<feature type="transmembrane region" description="Helical" evidence="6">
    <location>
        <begin position="83"/>
        <end position="101"/>
    </location>
</feature>
<protein>
    <submittedName>
        <fullName evidence="8">Tight adherence protein B</fullName>
    </submittedName>
</protein>
<dbReference type="InterPro" id="IPR018076">
    <property type="entry name" value="T2SS_GspF_dom"/>
</dbReference>
<keyword evidence="5 6" id="KW-0472">Membrane</keyword>
<evidence type="ECO:0000313" key="8">
    <source>
        <dbReference type="EMBL" id="SCB80971.1"/>
    </source>
</evidence>
<organism evidence="8 9">
    <name type="scientific">Gilliamella intestini</name>
    <dbReference type="NCBI Taxonomy" id="1798183"/>
    <lineage>
        <taxon>Bacteria</taxon>
        <taxon>Pseudomonadati</taxon>
        <taxon>Pseudomonadota</taxon>
        <taxon>Gammaproteobacteria</taxon>
        <taxon>Orbales</taxon>
        <taxon>Orbaceae</taxon>
        <taxon>Gilliamella</taxon>
    </lineage>
</organism>
<feature type="transmembrane region" description="Helical" evidence="6">
    <location>
        <begin position="285"/>
        <end position="304"/>
    </location>
</feature>
<evidence type="ECO:0000259" key="7">
    <source>
        <dbReference type="Pfam" id="PF00482"/>
    </source>
</evidence>
<keyword evidence="4 6" id="KW-1133">Transmembrane helix</keyword>
<name>A0A1C3ZF54_9GAMM</name>
<keyword evidence="9" id="KW-1185">Reference proteome</keyword>
<dbReference type="PANTHER" id="PTHR35007:SF2">
    <property type="entry name" value="PILUS ASSEMBLE PROTEIN"/>
    <property type="match status" value="1"/>
</dbReference>
<feature type="transmembrane region" description="Helical" evidence="6">
    <location>
        <begin position="247"/>
        <end position="265"/>
    </location>
</feature>